<reference evidence="3" key="1">
    <citation type="submission" date="2016-10" db="EMBL/GenBank/DDBJ databases">
        <authorList>
            <person name="Varghese N."/>
            <person name="Submissions S."/>
        </authorList>
    </citation>
    <scope>NUCLEOTIDE SEQUENCE [LARGE SCALE GENOMIC DNA]</scope>
    <source>
        <strain evidence="3">DSM 25157</strain>
    </source>
</reference>
<dbReference type="EMBL" id="FNQJ01000047">
    <property type="protein sequence ID" value="SEA91798.1"/>
    <property type="molecule type" value="Genomic_DNA"/>
</dbReference>
<protein>
    <submittedName>
        <fullName evidence="2">Uncharacterized protein</fullName>
    </submittedName>
</protein>
<accession>A0A1H4F4T5</accession>
<dbReference type="Proteomes" id="UP000199002">
    <property type="component" value="Unassembled WGS sequence"/>
</dbReference>
<keyword evidence="3" id="KW-1185">Reference proteome</keyword>
<name>A0A1H4F4T5_9BURK</name>
<gene>
    <name evidence="2" type="ORF">SAMN05421875_14711</name>
</gene>
<evidence type="ECO:0000313" key="3">
    <source>
        <dbReference type="Proteomes" id="UP000199002"/>
    </source>
</evidence>
<dbReference type="STRING" id="592050.SAMN05421875_14711"/>
<evidence type="ECO:0000313" key="2">
    <source>
        <dbReference type="EMBL" id="SEA91798.1"/>
    </source>
</evidence>
<feature type="region of interest" description="Disordered" evidence="1">
    <location>
        <begin position="1"/>
        <end position="54"/>
    </location>
</feature>
<proteinExistence type="predicted"/>
<dbReference type="GeneID" id="51982364"/>
<dbReference type="AlphaFoldDB" id="A0A1H4F4T5"/>
<evidence type="ECO:0000256" key="1">
    <source>
        <dbReference type="SAM" id="MobiDB-lite"/>
    </source>
</evidence>
<sequence length="54" mass="5473">MHCTLENAPSKTGNPSGGGRGNNPPRNRITSSAGWPSKTGEPSGGGRDNGPARK</sequence>
<dbReference type="RefSeq" id="WP_167544083.1">
    <property type="nucleotide sequence ID" value="NZ_CAXIQU010000008.1"/>
</dbReference>
<organism evidence="2 3">
    <name type="scientific">Acidovorax soli</name>
    <dbReference type="NCBI Taxonomy" id="592050"/>
    <lineage>
        <taxon>Bacteria</taxon>
        <taxon>Pseudomonadati</taxon>
        <taxon>Pseudomonadota</taxon>
        <taxon>Betaproteobacteria</taxon>
        <taxon>Burkholderiales</taxon>
        <taxon>Comamonadaceae</taxon>
        <taxon>Acidovorax</taxon>
    </lineage>
</organism>